<keyword evidence="2" id="KW-1185">Reference proteome</keyword>
<dbReference type="Proteomes" id="UP001501594">
    <property type="component" value="Unassembled WGS sequence"/>
</dbReference>
<protein>
    <submittedName>
        <fullName evidence="1">Uncharacterized protein</fullName>
    </submittedName>
</protein>
<evidence type="ECO:0000313" key="2">
    <source>
        <dbReference type="Proteomes" id="UP001501594"/>
    </source>
</evidence>
<evidence type="ECO:0000313" key="1">
    <source>
        <dbReference type="EMBL" id="GAA4266226.1"/>
    </source>
</evidence>
<dbReference type="EMBL" id="BAABAU010000001">
    <property type="protein sequence ID" value="GAA4266226.1"/>
    <property type="molecule type" value="Genomic_DNA"/>
</dbReference>
<gene>
    <name evidence="1" type="ORF">GCM10022256_18380</name>
</gene>
<reference evidence="2" key="1">
    <citation type="journal article" date="2019" name="Int. J. Syst. Evol. Microbiol.">
        <title>The Global Catalogue of Microorganisms (GCM) 10K type strain sequencing project: providing services to taxonomists for standard genome sequencing and annotation.</title>
        <authorList>
            <consortium name="The Broad Institute Genomics Platform"/>
            <consortium name="The Broad Institute Genome Sequencing Center for Infectious Disease"/>
            <person name="Wu L."/>
            <person name="Ma J."/>
        </authorList>
    </citation>
    <scope>NUCLEOTIDE SEQUENCE [LARGE SCALE GENOMIC DNA]</scope>
    <source>
        <strain evidence="2">JCM 17442</strain>
    </source>
</reference>
<proteinExistence type="predicted"/>
<accession>A0ABP8E1X4</accession>
<organism evidence="1 2">
    <name type="scientific">Frondihabitans peucedani</name>
    <dbReference type="NCBI Taxonomy" id="598626"/>
    <lineage>
        <taxon>Bacteria</taxon>
        <taxon>Bacillati</taxon>
        <taxon>Actinomycetota</taxon>
        <taxon>Actinomycetes</taxon>
        <taxon>Micrococcales</taxon>
        <taxon>Microbacteriaceae</taxon>
        <taxon>Frondihabitans</taxon>
    </lineage>
</organism>
<comment type="caution">
    <text evidence="1">The sequence shown here is derived from an EMBL/GenBank/DDBJ whole genome shotgun (WGS) entry which is preliminary data.</text>
</comment>
<sequence length="43" mass="4289">MLDAVSGGTPFWLTVNEGAGTLKPTDVLISTGVAVSLSVIDVG</sequence>
<name>A0ABP8E1X4_9MICO</name>